<reference evidence="9" key="1">
    <citation type="submission" date="2023-10" db="EMBL/GenBank/DDBJ databases">
        <authorList>
            <person name="Domelevo Entfellner J.-B."/>
        </authorList>
    </citation>
    <scope>NUCLEOTIDE SEQUENCE</scope>
</reference>
<keyword evidence="2 7" id="KW-0812">Transmembrane</keyword>
<evidence type="ECO:0000256" key="5">
    <source>
        <dbReference type="ARBA" id="ARBA00023043"/>
    </source>
</evidence>
<evidence type="ECO:0000256" key="7">
    <source>
        <dbReference type="SAM" id="Phobius"/>
    </source>
</evidence>
<keyword evidence="10" id="KW-1185">Reference proteome</keyword>
<evidence type="ECO:0000313" key="9">
    <source>
        <dbReference type="EMBL" id="CAJ1950865.1"/>
    </source>
</evidence>
<feature type="domain" description="PGG" evidence="8">
    <location>
        <begin position="21"/>
        <end position="144"/>
    </location>
</feature>
<name>A0AA86VC01_9FABA</name>
<feature type="transmembrane region" description="Helical" evidence="7">
    <location>
        <begin position="89"/>
        <end position="112"/>
    </location>
</feature>
<keyword evidence="3" id="KW-0677">Repeat</keyword>
<evidence type="ECO:0000256" key="4">
    <source>
        <dbReference type="ARBA" id="ARBA00022989"/>
    </source>
</evidence>
<dbReference type="Pfam" id="PF13962">
    <property type="entry name" value="PGG"/>
    <property type="match status" value="1"/>
</dbReference>
<accession>A0AA86VC01</accession>
<evidence type="ECO:0000313" key="10">
    <source>
        <dbReference type="Proteomes" id="UP001189624"/>
    </source>
</evidence>
<evidence type="ECO:0000259" key="8">
    <source>
        <dbReference type="Pfam" id="PF13962"/>
    </source>
</evidence>
<evidence type="ECO:0000256" key="6">
    <source>
        <dbReference type="ARBA" id="ARBA00023136"/>
    </source>
</evidence>
<dbReference type="AlphaFoldDB" id="A0AA86VC01"/>
<dbReference type="Gramene" id="rna-AYBTSS11_LOCUS14475">
    <property type="protein sequence ID" value="CAJ1950865.1"/>
    <property type="gene ID" value="gene-AYBTSS11_LOCUS14475"/>
</dbReference>
<feature type="transmembrane region" description="Helical" evidence="7">
    <location>
        <begin position="119"/>
        <end position="146"/>
    </location>
</feature>
<dbReference type="PANTHER" id="PTHR24186:SF37">
    <property type="entry name" value="PGG DOMAIN-CONTAINING PROTEIN"/>
    <property type="match status" value="1"/>
</dbReference>
<comment type="subcellular location">
    <subcellularLocation>
        <location evidence="1">Membrane</location>
        <topology evidence="1">Multi-pass membrane protein</topology>
    </subcellularLocation>
</comment>
<feature type="transmembrane region" description="Helical" evidence="7">
    <location>
        <begin position="158"/>
        <end position="181"/>
    </location>
</feature>
<dbReference type="Proteomes" id="UP001189624">
    <property type="component" value="Chromosome 4"/>
</dbReference>
<keyword evidence="6 7" id="KW-0472">Membrane</keyword>
<evidence type="ECO:0000256" key="2">
    <source>
        <dbReference type="ARBA" id="ARBA00022692"/>
    </source>
</evidence>
<dbReference type="EMBL" id="OY731401">
    <property type="protein sequence ID" value="CAJ1950865.1"/>
    <property type="molecule type" value="Genomic_DNA"/>
</dbReference>
<dbReference type="InterPro" id="IPR026961">
    <property type="entry name" value="PGG_dom"/>
</dbReference>
<protein>
    <recommendedName>
        <fullName evidence="8">PGG domain-containing protein</fullName>
    </recommendedName>
</protein>
<feature type="transmembrane region" description="Helical" evidence="7">
    <location>
        <begin position="28"/>
        <end position="46"/>
    </location>
</feature>
<evidence type="ECO:0000256" key="3">
    <source>
        <dbReference type="ARBA" id="ARBA00022737"/>
    </source>
</evidence>
<dbReference type="PANTHER" id="PTHR24186">
    <property type="entry name" value="PROTEIN PHOSPHATASE 1 REGULATORY SUBUNIT"/>
    <property type="match status" value="1"/>
</dbReference>
<gene>
    <name evidence="9" type="ORF">AYBTSS11_LOCUS14475</name>
</gene>
<keyword evidence="5" id="KW-0040">ANK repeat</keyword>
<keyword evidence="4 7" id="KW-1133">Transmembrane helix</keyword>
<dbReference type="GO" id="GO:0005886">
    <property type="term" value="C:plasma membrane"/>
    <property type="evidence" value="ECO:0007669"/>
    <property type="project" value="TreeGrafter"/>
</dbReference>
<sequence length="202" mass="22631">MDGMSVRTSMVGRNERHDGRNWMEDKRGSLMVVATVIATMTFQIAINPPGGVWQAKTDDQQGCEAGKICQAGTSVLAFSSSNQRLKYEIFILLCTISFSASLTTIILLLCGVSLRNKFIMWFFTIVLSISVICTAGAYAICIWMILNPLNKLVGRITLYYALFWGGFTVLICVAIFCRLAFWILKSFFRFLCCRRKNITGSV</sequence>
<proteinExistence type="predicted"/>
<evidence type="ECO:0000256" key="1">
    <source>
        <dbReference type="ARBA" id="ARBA00004141"/>
    </source>
</evidence>
<organism evidence="9 10">
    <name type="scientific">Sphenostylis stenocarpa</name>
    <dbReference type="NCBI Taxonomy" id="92480"/>
    <lineage>
        <taxon>Eukaryota</taxon>
        <taxon>Viridiplantae</taxon>
        <taxon>Streptophyta</taxon>
        <taxon>Embryophyta</taxon>
        <taxon>Tracheophyta</taxon>
        <taxon>Spermatophyta</taxon>
        <taxon>Magnoliopsida</taxon>
        <taxon>eudicotyledons</taxon>
        <taxon>Gunneridae</taxon>
        <taxon>Pentapetalae</taxon>
        <taxon>rosids</taxon>
        <taxon>fabids</taxon>
        <taxon>Fabales</taxon>
        <taxon>Fabaceae</taxon>
        <taxon>Papilionoideae</taxon>
        <taxon>50 kb inversion clade</taxon>
        <taxon>NPAAA clade</taxon>
        <taxon>indigoferoid/millettioid clade</taxon>
        <taxon>Phaseoleae</taxon>
        <taxon>Sphenostylis</taxon>
    </lineage>
</organism>